<evidence type="ECO:0000313" key="9">
    <source>
        <dbReference type="EMBL" id="BDG01705.1"/>
    </source>
</evidence>
<sequence length="469" mass="51125">MLKERARAVSAGLRALDLGLVAAAFPLAYAARASAAPARLPGLLPAGRHVAWVALALLLWIGAAGLAGVYGAYRTRSLREELARVARAAAGLAVGLMAAGWLAKGDLSRLLLLAWLALALGLLAASRVALRTIARAVRRRGYNTRSFAVVGSGPLARDLRRRFLARPEWGFRFAGFVLEEGVARRGLPGPVLGRVPEMADLLERHALDLVVFAVPREGLADIEDAVAACEEQGTPAKIGLDLFPGLEAPLSIEELDGIPVLSYAAAPQDVLKLAAKRAFDLAVSALGLVVLSPALLAAALAIRLESPGPILFRQRRVGRAGRTFTLYKFRSMRAGAEGERAALLALNEADGPVFKLRHDPRVTRVGRVLRRTSIDELPQLWNVLRGEMSLVGPRPPLPEEVRRYERWQRRRLSVKPGITCTWQVSGRSDVGFRRWMELDLAYIDRWSLWEDLRIVLRTIPAVLLGRGAR</sequence>
<evidence type="ECO:0000256" key="7">
    <source>
        <dbReference type="SAM" id="Phobius"/>
    </source>
</evidence>
<proteinExistence type="inferred from homology"/>
<accession>A0ABM7WQG7</accession>
<feature type="transmembrane region" description="Helical" evidence="7">
    <location>
        <begin position="85"/>
        <end position="103"/>
    </location>
</feature>
<dbReference type="Pfam" id="PF13727">
    <property type="entry name" value="CoA_binding_3"/>
    <property type="match status" value="1"/>
</dbReference>
<dbReference type="PANTHER" id="PTHR30576:SF10">
    <property type="entry name" value="SLL5057 PROTEIN"/>
    <property type="match status" value="1"/>
</dbReference>
<dbReference type="PANTHER" id="PTHR30576">
    <property type="entry name" value="COLANIC BIOSYNTHESIS UDP-GLUCOSE LIPID CARRIER TRANSFERASE"/>
    <property type="match status" value="1"/>
</dbReference>
<keyword evidence="3" id="KW-0808">Transferase</keyword>
<gene>
    <name evidence="9" type="ORF">AMOR_07010</name>
</gene>
<comment type="similarity">
    <text evidence="2">Belongs to the bacterial sugar transferase family.</text>
</comment>
<keyword evidence="6 7" id="KW-0472">Membrane</keyword>
<protein>
    <recommendedName>
        <fullName evidence="8">Bacterial sugar transferase domain-containing protein</fullName>
    </recommendedName>
</protein>
<keyword evidence="10" id="KW-1185">Reference proteome</keyword>
<feature type="transmembrane region" description="Helical" evidence="7">
    <location>
        <begin position="109"/>
        <end position="130"/>
    </location>
</feature>
<keyword evidence="4 7" id="KW-0812">Transmembrane</keyword>
<dbReference type="InterPro" id="IPR003362">
    <property type="entry name" value="Bact_transf"/>
</dbReference>
<evidence type="ECO:0000256" key="6">
    <source>
        <dbReference type="ARBA" id="ARBA00023136"/>
    </source>
</evidence>
<dbReference type="Proteomes" id="UP001162891">
    <property type="component" value="Chromosome"/>
</dbReference>
<organism evidence="9 10">
    <name type="scientific">Anaeromyxobacter oryzae</name>
    <dbReference type="NCBI Taxonomy" id="2918170"/>
    <lineage>
        <taxon>Bacteria</taxon>
        <taxon>Pseudomonadati</taxon>
        <taxon>Myxococcota</taxon>
        <taxon>Myxococcia</taxon>
        <taxon>Myxococcales</taxon>
        <taxon>Cystobacterineae</taxon>
        <taxon>Anaeromyxobacteraceae</taxon>
        <taxon>Anaeromyxobacter</taxon>
    </lineage>
</organism>
<reference evidence="10" key="1">
    <citation type="journal article" date="2022" name="Int. J. Syst. Evol. Microbiol.">
        <title>Anaeromyxobacter oryzae sp. nov., Anaeromyxobacter diazotrophicus sp. nov. and Anaeromyxobacter paludicola sp. nov., isolated from paddy soils.</title>
        <authorList>
            <person name="Itoh H."/>
            <person name="Xu Z."/>
            <person name="Mise K."/>
            <person name="Masuda Y."/>
            <person name="Ushijima N."/>
            <person name="Hayakawa C."/>
            <person name="Shiratori Y."/>
            <person name="Senoo K."/>
        </authorList>
    </citation>
    <scope>NUCLEOTIDE SEQUENCE [LARGE SCALE GENOMIC DNA]</scope>
    <source>
        <strain evidence="10">Red232</strain>
    </source>
</reference>
<feature type="domain" description="Bacterial sugar transferase" evidence="8">
    <location>
        <begin position="276"/>
        <end position="463"/>
    </location>
</feature>
<name>A0ABM7WQG7_9BACT</name>
<evidence type="ECO:0000256" key="2">
    <source>
        <dbReference type="ARBA" id="ARBA00006464"/>
    </source>
</evidence>
<evidence type="ECO:0000256" key="5">
    <source>
        <dbReference type="ARBA" id="ARBA00022989"/>
    </source>
</evidence>
<feature type="transmembrane region" description="Helical" evidence="7">
    <location>
        <begin position="281"/>
        <end position="302"/>
    </location>
</feature>
<keyword evidence="5 7" id="KW-1133">Transmembrane helix</keyword>
<dbReference type="Gene3D" id="3.40.50.720">
    <property type="entry name" value="NAD(P)-binding Rossmann-like Domain"/>
    <property type="match status" value="1"/>
</dbReference>
<feature type="transmembrane region" description="Helical" evidence="7">
    <location>
        <begin position="51"/>
        <end position="73"/>
    </location>
</feature>
<evidence type="ECO:0000256" key="1">
    <source>
        <dbReference type="ARBA" id="ARBA00004141"/>
    </source>
</evidence>
<comment type="subcellular location">
    <subcellularLocation>
        <location evidence="1">Membrane</location>
        <topology evidence="1">Multi-pass membrane protein</topology>
    </subcellularLocation>
</comment>
<dbReference type="EMBL" id="AP025591">
    <property type="protein sequence ID" value="BDG01705.1"/>
    <property type="molecule type" value="Genomic_DNA"/>
</dbReference>
<evidence type="ECO:0000256" key="3">
    <source>
        <dbReference type="ARBA" id="ARBA00022679"/>
    </source>
</evidence>
<evidence type="ECO:0000256" key="4">
    <source>
        <dbReference type="ARBA" id="ARBA00022692"/>
    </source>
</evidence>
<evidence type="ECO:0000259" key="8">
    <source>
        <dbReference type="Pfam" id="PF02397"/>
    </source>
</evidence>
<dbReference type="NCBIfam" id="TIGR03025">
    <property type="entry name" value="EPS_sugtrans"/>
    <property type="match status" value="1"/>
</dbReference>
<dbReference type="Pfam" id="PF02397">
    <property type="entry name" value="Bac_transf"/>
    <property type="match status" value="1"/>
</dbReference>
<evidence type="ECO:0000313" key="10">
    <source>
        <dbReference type="Proteomes" id="UP001162891"/>
    </source>
</evidence>
<dbReference type="InterPro" id="IPR017475">
    <property type="entry name" value="EPS_sugar_tfrase"/>
</dbReference>
<dbReference type="RefSeq" id="WP_248358467.1">
    <property type="nucleotide sequence ID" value="NZ_AP025591.1"/>
</dbReference>